<dbReference type="PRINTS" id="PR00325">
    <property type="entry name" value="GERMIN"/>
</dbReference>
<dbReference type="CDD" id="cd02241">
    <property type="entry name" value="cupin_OxOx"/>
    <property type="match status" value="1"/>
</dbReference>
<sequence>MKILIPIIFFIFCLLFSSSSSSQTSMFEFCVANYTAPYSPEGYSCKSPEKVTIDDFVFSGLNLPSNTNNLAKTGFRTVFVSDLAGLNGQGLSLARVDYKAGGVVPIHTHAGASETLLVLEGNLTVGFISSDNTVFLKTLNPGDGIVFPQGLLHFHVNQGNASAVAIVNYNSPNPTFQYVALSLFSSDLASRLVTAITFINPSEVRRLKALLGGSG</sequence>
<gene>
    <name evidence="16" type="ORF">QN277_007633</name>
    <name evidence="17" type="ORF">QN277_007634</name>
</gene>
<feature type="binding site" evidence="12">
    <location>
        <position position="114"/>
    </location>
    <ligand>
        <name>Mn(2+)</name>
        <dbReference type="ChEBI" id="CHEBI:29035"/>
    </ligand>
</feature>
<evidence type="ECO:0000256" key="10">
    <source>
        <dbReference type="ARBA" id="ARBA00023211"/>
    </source>
</evidence>
<dbReference type="SUPFAM" id="SSF51182">
    <property type="entry name" value="RmlC-like cupins"/>
    <property type="match status" value="1"/>
</dbReference>
<dbReference type="Pfam" id="PF00190">
    <property type="entry name" value="Cupin_1"/>
    <property type="match status" value="1"/>
</dbReference>
<dbReference type="EMBL" id="JAWXYG010000012">
    <property type="protein sequence ID" value="KAK4258145.1"/>
    <property type="molecule type" value="Genomic_DNA"/>
</dbReference>
<evidence type="ECO:0000256" key="6">
    <source>
        <dbReference type="ARBA" id="ARBA00022729"/>
    </source>
</evidence>
<evidence type="ECO:0000256" key="7">
    <source>
        <dbReference type="ARBA" id="ARBA00023157"/>
    </source>
</evidence>
<dbReference type="AlphaFoldDB" id="A0AAE1MAP2"/>
<evidence type="ECO:0000313" key="17">
    <source>
        <dbReference type="EMBL" id="KAK4258145.1"/>
    </source>
</evidence>
<keyword evidence="3 14" id="KW-0052">Apoplast</keyword>
<feature type="domain" description="Cupin type-1" evidence="15">
    <location>
        <begin position="59"/>
        <end position="205"/>
    </location>
</feature>
<feature type="binding site" evidence="11">
    <location>
        <position position="109"/>
    </location>
    <ligand>
        <name>oxalate</name>
        <dbReference type="ChEBI" id="CHEBI:30623"/>
    </ligand>
</feature>
<organism evidence="16 18">
    <name type="scientific">Acacia crassicarpa</name>
    <name type="common">northern wattle</name>
    <dbReference type="NCBI Taxonomy" id="499986"/>
    <lineage>
        <taxon>Eukaryota</taxon>
        <taxon>Viridiplantae</taxon>
        <taxon>Streptophyta</taxon>
        <taxon>Embryophyta</taxon>
        <taxon>Tracheophyta</taxon>
        <taxon>Spermatophyta</taxon>
        <taxon>Magnoliopsida</taxon>
        <taxon>eudicotyledons</taxon>
        <taxon>Gunneridae</taxon>
        <taxon>Pentapetalae</taxon>
        <taxon>rosids</taxon>
        <taxon>fabids</taxon>
        <taxon>Fabales</taxon>
        <taxon>Fabaceae</taxon>
        <taxon>Caesalpinioideae</taxon>
        <taxon>mimosoid clade</taxon>
        <taxon>Acacieae</taxon>
        <taxon>Acacia</taxon>
    </lineage>
</organism>
<feature type="disulfide bond" evidence="13">
    <location>
        <begin position="30"/>
        <end position="45"/>
    </location>
</feature>
<feature type="binding site" evidence="11">
    <location>
        <position position="114"/>
    </location>
    <ligand>
        <name>oxalate</name>
        <dbReference type="ChEBI" id="CHEBI:30623"/>
    </ligand>
</feature>
<keyword evidence="4 14" id="KW-0964">Secreted</keyword>
<evidence type="ECO:0000259" key="15">
    <source>
        <dbReference type="SMART" id="SM00835"/>
    </source>
</evidence>
<dbReference type="InterPro" id="IPR001929">
    <property type="entry name" value="Germin"/>
</dbReference>
<dbReference type="GO" id="GO:0048046">
    <property type="term" value="C:apoplast"/>
    <property type="evidence" value="ECO:0007669"/>
    <property type="project" value="UniProtKB-SubCell"/>
</dbReference>
<dbReference type="InterPro" id="IPR006045">
    <property type="entry name" value="Cupin_1"/>
</dbReference>
<comment type="subcellular location">
    <subcellularLocation>
        <location evidence="1 14">Secreted</location>
        <location evidence="1 14">Extracellular space</location>
        <location evidence="1 14">Apoplast</location>
    </subcellularLocation>
</comment>
<evidence type="ECO:0000256" key="3">
    <source>
        <dbReference type="ARBA" id="ARBA00022523"/>
    </source>
</evidence>
<evidence type="ECO:0000256" key="9">
    <source>
        <dbReference type="ARBA" id="ARBA00023180"/>
    </source>
</evidence>
<keyword evidence="6 14" id="KW-0732">Signal</keyword>
<feature type="binding site" evidence="12">
    <location>
        <position position="153"/>
    </location>
    <ligand>
        <name>Mn(2+)</name>
        <dbReference type="ChEBI" id="CHEBI:29035"/>
    </ligand>
</feature>
<evidence type="ECO:0000256" key="2">
    <source>
        <dbReference type="ARBA" id="ARBA00007456"/>
    </source>
</evidence>
<evidence type="ECO:0000256" key="11">
    <source>
        <dbReference type="PIRSR" id="PIRSR601929-1"/>
    </source>
</evidence>
<dbReference type="GO" id="GO:0030145">
    <property type="term" value="F:manganese ion binding"/>
    <property type="evidence" value="ECO:0007669"/>
    <property type="project" value="UniProtKB-UniRule"/>
</dbReference>
<dbReference type="Proteomes" id="UP001293593">
    <property type="component" value="Unassembled WGS sequence"/>
</dbReference>
<evidence type="ECO:0000256" key="1">
    <source>
        <dbReference type="ARBA" id="ARBA00004271"/>
    </source>
</evidence>
<evidence type="ECO:0000256" key="13">
    <source>
        <dbReference type="PIRSR" id="PIRSR601929-3"/>
    </source>
</evidence>
<keyword evidence="10 11" id="KW-0464">Manganese</keyword>
<keyword evidence="5 11" id="KW-0479">Metal-binding</keyword>
<evidence type="ECO:0000256" key="12">
    <source>
        <dbReference type="PIRSR" id="PIRSR601929-2"/>
    </source>
</evidence>
<feature type="signal peptide" evidence="14">
    <location>
        <begin position="1"/>
        <end position="21"/>
    </location>
</feature>
<dbReference type="SMART" id="SM00835">
    <property type="entry name" value="Cupin_1"/>
    <property type="match status" value="1"/>
</dbReference>
<comment type="similarity">
    <text evidence="2 14">Belongs to the germin family.</text>
</comment>
<name>A0AAE1MAP2_9FABA</name>
<evidence type="ECO:0000256" key="5">
    <source>
        <dbReference type="ARBA" id="ARBA00022723"/>
    </source>
</evidence>
<keyword evidence="8" id="KW-0675">Receptor</keyword>
<proteinExistence type="inferred from homology"/>
<keyword evidence="7 13" id="KW-1015">Disulfide bond</keyword>
<accession>A0AAE1MAP2</accession>
<protein>
    <recommendedName>
        <fullName evidence="14">Germin-like protein</fullName>
    </recommendedName>
</protein>
<dbReference type="Gene3D" id="2.60.120.10">
    <property type="entry name" value="Jelly Rolls"/>
    <property type="match status" value="1"/>
</dbReference>
<feature type="chain" id="PRO_5042311647" description="Germin-like protein" evidence="14">
    <location>
        <begin position="22"/>
        <end position="215"/>
    </location>
</feature>
<reference evidence="16" key="1">
    <citation type="submission" date="2023-10" db="EMBL/GenBank/DDBJ databases">
        <title>Chromosome-level genome of the transformable northern wattle, Acacia crassicarpa.</title>
        <authorList>
            <person name="Massaro I."/>
            <person name="Sinha N.R."/>
            <person name="Poethig S."/>
            <person name="Leichty A.R."/>
        </authorList>
    </citation>
    <scope>NUCLEOTIDE SEQUENCE</scope>
    <source>
        <strain evidence="16">Acra3RX</strain>
        <tissue evidence="16">Leaf</tissue>
    </source>
</reference>
<feature type="binding site" evidence="12">
    <location>
        <position position="107"/>
    </location>
    <ligand>
        <name>Mn(2+)</name>
        <dbReference type="ChEBI" id="CHEBI:29035"/>
    </ligand>
</feature>
<comment type="caution">
    <text evidence="16">The sequence shown here is derived from an EMBL/GenBank/DDBJ whole genome shotgun (WGS) entry which is preliminary data.</text>
</comment>
<evidence type="ECO:0000256" key="14">
    <source>
        <dbReference type="RuleBase" id="RU366015"/>
    </source>
</evidence>
<dbReference type="PANTHER" id="PTHR31238">
    <property type="entry name" value="GERMIN-LIKE PROTEIN SUBFAMILY 3 MEMBER 3"/>
    <property type="match status" value="1"/>
</dbReference>
<feature type="binding site" evidence="12">
    <location>
        <position position="109"/>
    </location>
    <ligand>
        <name>Mn(2+)</name>
        <dbReference type="ChEBI" id="CHEBI:29035"/>
    </ligand>
</feature>
<evidence type="ECO:0000256" key="8">
    <source>
        <dbReference type="ARBA" id="ARBA00023170"/>
    </source>
</evidence>
<keyword evidence="9" id="KW-0325">Glycoprotein</keyword>
<keyword evidence="18" id="KW-1185">Reference proteome</keyword>
<evidence type="ECO:0000313" key="18">
    <source>
        <dbReference type="Proteomes" id="UP001293593"/>
    </source>
</evidence>
<dbReference type="FunFam" id="2.60.120.10:FF:000047">
    <property type="entry name" value="Auxin-binding protein ABP19a"/>
    <property type="match status" value="1"/>
</dbReference>
<dbReference type="InterPro" id="IPR014710">
    <property type="entry name" value="RmlC-like_jellyroll"/>
</dbReference>
<dbReference type="EMBL" id="JAWXYG010000012">
    <property type="protein sequence ID" value="KAK4258144.1"/>
    <property type="molecule type" value="Genomic_DNA"/>
</dbReference>
<dbReference type="InterPro" id="IPR011051">
    <property type="entry name" value="RmlC_Cupin_sf"/>
</dbReference>
<evidence type="ECO:0000313" key="16">
    <source>
        <dbReference type="EMBL" id="KAK4258144.1"/>
    </source>
</evidence>
<evidence type="ECO:0000256" key="4">
    <source>
        <dbReference type="ARBA" id="ARBA00022525"/>
    </source>
</evidence>